<feature type="compositionally biased region" description="Low complexity" evidence="1">
    <location>
        <begin position="1"/>
        <end position="14"/>
    </location>
</feature>
<feature type="compositionally biased region" description="Polar residues" evidence="1">
    <location>
        <begin position="2433"/>
        <end position="2446"/>
    </location>
</feature>
<proteinExistence type="predicted"/>
<feature type="region of interest" description="Disordered" evidence="1">
    <location>
        <begin position="260"/>
        <end position="293"/>
    </location>
</feature>
<feature type="region of interest" description="Disordered" evidence="1">
    <location>
        <begin position="1184"/>
        <end position="1207"/>
    </location>
</feature>
<gene>
    <name evidence="2" type="ORF">BSAL_03985</name>
</gene>
<feature type="region of interest" description="Disordered" evidence="1">
    <location>
        <begin position="1"/>
        <end position="77"/>
    </location>
</feature>
<reference evidence="3" key="1">
    <citation type="submission" date="2015-09" db="EMBL/GenBank/DDBJ databases">
        <authorList>
            <consortium name="Pathogen Informatics"/>
        </authorList>
    </citation>
    <scope>NUCLEOTIDE SEQUENCE [LARGE SCALE GENOMIC DNA]</scope>
    <source>
        <strain evidence="3">Lake Konstanz</strain>
    </source>
</reference>
<feature type="region of interest" description="Disordered" evidence="1">
    <location>
        <begin position="623"/>
        <end position="642"/>
    </location>
</feature>
<dbReference type="OrthoDB" id="266194at2759"/>
<feature type="region of interest" description="Disordered" evidence="1">
    <location>
        <begin position="947"/>
        <end position="1045"/>
    </location>
</feature>
<feature type="compositionally biased region" description="Polar residues" evidence="1">
    <location>
        <begin position="949"/>
        <end position="959"/>
    </location>
</feature>
<evidence type="ECO:0008006" key="4">
    <source>
        <dbReference type="Google" id="ProtNLM"/>
    </source>
</evidence>
<feature type="region of interest" description="Disordered" evidence="1">
    <location>
        <begin position="810"/>
        <end position="918"/>
    </location>
</feature>
<feature type="compositionally biased region" description="Polar residues" evidence="1">
    <location>
        <begin position="1757"/>
        <end position="1766"/>
    </location>
</feature>
<dbReference type="Proteomes" id="UP000051952">
    <property type="component" value="Unassembled WGS sequence"/>
</dbReference>
<feature type="compositionally biased region" description="Low complexity" evidence="1">
    <location>
        <begin position="1184"/>
        <end position="1198"/>
    </location>
</feature>
<feature type="region of interest" description="Disordered" evidence="1">
    <location>
        <begin position="2390"/>
        <end position="2446"/>
    </location>
</feature>
<feature type="compositionally biased region" description="Polar residues" evidence="1">
    <location>
        <begin position="260"/>
        <end position="277"/>
    </location>
</feature>
<name>A0A0S4IRZ6_BODSA</name>
<feature type="compositionally biased region" description="Gly residues" evidence="1">
    <location>
        <begin position="624"/>
        <end position="634"/>
    </location>
</feature>
<feature type="compositionally biased region" description="Low complexity" evidence="1">
    <location>
        <begin position="1029"/>
        <end position="1040"/>
    </location>
</feature>
<feature type="compositionally biased region" description="Polar residues" evidence="1">
    <location>
        <begin position="909"/>
        <end position="918"/>
    </location>
</feature>
<feature type="compositionally biased region" description="Polar residues" evidence="1">
    <location>
        <begin position="1000"/>
        <end position="1014"/>
    </location>
</feature>
<sequence length="2446" mass="257024">MLGNKSKPSAASSSTKKELQGGSLTSNSINNNMGGAKGASLSSGGGGGMSPTNIAAASSSSSSSQQDWRKMSTADCSTNVPDQLRDIIKRYFLDPVVGTASSSPTAAATSATHVAAAGAGATTVGQAHHISTHAETGGGRNTAASAAVNHASTPAPSAGAAGTAPALAFAFAPKDGTYATPLSSMIALTQLATFSCGNSTDADGQSGGGVFDMFDGVDRLSLAAAASSTSVALPLPAFAFANYGFFPALDHHRGAFTALAGSSKSRNDPAQSPSSSGAHHRNRNTSNSNNRAASATFDSGATLVNSLLLSDVTQSPPPLFERGLRELISLVESSRPSSSASSVSATANVVVTGGGGGGGDSWESGAELFWGSPMMNASSSRGYLRDNFMYGAMFTSAMLTSSSGTDGGVPGGALGGGGISGSPTRQRPQQLANSSVTIVQDGSVIHRILHGALRELLAVSSTNSSSWQAAAARSLVPWWIRCIAAWEFCDANTRVTMCFNFLQACLPAEDPNHVSVVLESWSYVIKLDIASHAIYHDAAACWLQSSLEWLFLDAKASHRVSALCIISHLVRQGSAHLLQIHRAELFQALWNALTDMQSWIRELAAGTLQALLTTLLDRNYRTEQGGGVGGGGDSGMMDAGGMSSNGAGGLLRNIDMLESDSPPMSPLSADGGASLPMPNTRTTLQEEDADIRALVQRALTAFAPQQNHNLMTTFRASQHGRIMSWSGGLDDAGGNRGGGGGPMSDTGSMTDSFTAISPSAASATMMMGTSPAGSSNSGSTAAAQQQNVMHAGALVLGALLGADREIRLAHQQQNPHRPLADQAKSALDRTTDGGASTEITEHSEVEGSAEQGPDADPASGGPSAMFLPPANDHHHHHEGGGGSIGGPQLSMNSIGGSGNNIRDNNNSNTRAVTSAEMSPASLQLTAAIGTTTSGEFRTHSLAYGMAGGRNSTSGSSIVQSPVPGVPGTWSAPPGSPESLDPVLAVRHGGAVAAQPHHNGTGKSSATAFSHSPPQHSDAPVGGGGGGAVTGDPTPNNNNNNGQQGAEASWISPASAFLSDSDIRMLLMSIVVSRKKVYARIYACRLLPLLAAYHPTLFLVEYGEAALTEILGVAIHLKEAPQSSSSSLDKIHEDRGNILTSIGLLYRAISSTPHVALPPVYQQTLLDRIIPLLEEYLIAPAAAGTGTQQQSNNNNANGNVGSGGGPRQRVDAAATSLALLVGSLSSVHRGLCEDFVQTFSGIVLDAPHLTIETAGATAELYHFFPSLRRQAHAGLLRLITDSLRQSFVAAPPTQQHSDRPQLPTSRRHHVSHQRQPFSDDLLVPGAVNTRLTALYVLHNLSCNMSWPGAAMYFLDVCLPYLHHPDARVRRGCIECCGPMLAVDCTSSSFANAGENIASLNSPSASFAPWEANKSHRFSSTTYFPVSPPLGSQGILENSSWLCDHTNASAAAGASPHHPPHGSHHNGRSHIAILHRIVGRLMDVAVADPLPELRRAALHVFLTSWSYDGLIVGHTSALGDLFHILCDPSAQNRHMALSIASRVANRVPSFAAPRLRSTLANFLEDLSCLTGAKSSQGKSRLTSATPAGSRLLALQQPAMMRGGASGGDAPAVFSLTAALAGIEERLLLLFQLLHSIPIGAVMPMYLPILLQILQNVLSADSPVSSSATAVALSMVHFLLEEAPEHAWGAFMPFYILAVRHVDGNNQGKMLSALNLLQALVKCVAAVHSSNLSDAAELLEDSVVIGDGGGQEGRAGGAANPSSGQNSAALHNVRGGSGGSANRRLRGGSVGGHNDSTGPRRSSSLLLVRSAAAQQHHTEQQQQSSWMVTEAQLQATANLLHGWMRQRTIALSASASIAIMKLLGSLTAVEPLPSQPFVPVMEGGMDGVDSRRRADAAVGLEESRVVCDGSRGWPFEILQYLLSVLAGNVVPLSEEDQRITIAAILRIFHSTPSVARHFHAFIGPFFRLLERLLSQARYKAYASSGGAMFDMDAFDANSGNAATTAATASASAGASSSTIATYVSLLETVFSAIAQLLMSPDVSRSTYAHAATIVRMARAHWDAERPALLSRLCDVLSALNRQATEPLQEYVAWFVSSLLSALVHCCPQESKRELTVKVLMSIESFRGASTSNTLLLVVPTLCQILNTPNIPDDAKRHVGKALVRFIFSCDANPFIARVVECCTFQLQISERLFEAERQRIQKQIATVFNMRDAKKRAVLEYELSQTLSEASQVAFSAVRTSSLPRILINYANIGHAEVKQYPNPPAPPSTQAEAQQFAYDVISQKAEIPIWLLPWEAEIVAVICAAAGRCKSFDEYHASMVDRLGVRFGARSDVVRFFNSCANPCSHATLQRPIAVVATSPTTMMNAFYFSQQTTAFSHQQQATLFEDAMTPTTTTMTTPIPPQPSSGLAPLNNSTRQRLSFEQQQQQHAHHGSRDASNTTPLMASATR</sequence>
<feature type="region of interest" description="Disordered" evidence="1">
    <location>
        <begin position="1288"/>
        <end position="1313"/>
    </location>
</feature>
<feature type="region of interest" description="Disordered" evidence="1">
    <location>
        <begin position="765"/>
        <end position="784"/>
    </location>
</feature>
<feature type="region of interest" description="Disordered" evidence="1">
    <location>
        <begin position="654"/>
        <end position="676"/>
    </location>
</feature>
<dbReference type="EMBL" id="CYKH01000348">
    <property type="protein sequence ID" value="CUF53428.1"/>
    <property type="molecule type" value="Genomic_DNA"/>
</dbReference>
<keyword evidence="3" id="KW-1185">Reference proteome</keyword>
<feature type="compositionally biased region" description="Low complexity" evidence="1">
    <location>
        <begin position="899"/>
        <end position="908"/>
    </location>
</feature>
<dbReference type="VEuPathDB" id="TriTrypDB:BSAL_03985"/>
<evidence type="ECO:0000313" key="2">
    <source>
        <dbReference type="EMBL" id="CUF53428.1"/>
    </source>
</evidence>
<protein>
    <recommendedName>
        <fullName evidence="4">Non-specific serine/threonine protein kinase</fullName>
    </recommendedName>
</protein>
<feature type="region of interest" description="Disordered" evidence="1">
    <location>
        <begin position="132"/>
        <end position="157"/>
    </location>
</feature>
<dbReference type="SUPFAM" id="SSF48371">
    <property type="entry name" value="ARM repeat"/>
    <property type="match status" value="2"/>
</dbReference>
<organism evidence="2 3">
    <name type="scientific">Bodo saltans</name>
    <name type="common">Flagellated protozoan</name>
    <dbReference type="NCBI Taxonomy" id="75058"/>
    <lineage>
        <taxon>Eukaryota</taxon>
        <taxon>Discoba</taxon>
        <taxon>Euglenozoa</taxon>
        <taxon>Kinetoplastea</taxon>
        <taxon>Metakinetoplastina</taxon>
        <taxon>Eubodonida</taxon>
        <taxon>Bodonidae</taxon>
        <taxon>Bodo</taxon>
    </lineage>
</organism>
<feature type="compositionally biased region" description="Low complexity" evidence="1">
    <location>
        <begin position="55"/>
        <end position="64"/>
    </location>
</feature>
<feature type="compositionally biased region" description="Low complexity" evidence="1">
    <location>
        <begin position="284"/>
        <end position="293"/>
    </location>
</feature>
<accession>A0A0S4IRZ6</accession>
<feature type="compositionally biased region" description="Low complexity" evidence="1">
    <location>
        <begin position="768"/>
        <end position="784"/>
    </location>
</feature>
<evidence type="ECO:0000313" key="3">
    <source>
        <dbReference type="Proteomes" id="UP000051952"/>
    </source>
</evidence>
<dbReference type="InterPro" id="IPR016024">
    <property type="entry name" value="ARM-type_fold"/>
</dbReference>
<feature type="compositionally biased region" description="Polar residues" evidence="1">
    <location>
        <begin position="22"/>
        <end position="32"/>
    </location>
</feature>
<feature type="compositionally biased region" description="Polar residues" evidence="1">
    <location>
        <begin position="2409"/>
        <end position="2420"/>
    </location>
</feature>
<feature type="region of interest" description="Disordered" evidence="1">
    <location>
        <begin position="1746"/>
        <end position="1799"/>
    </location>
</feature>
<evidence type="ECO:0000256" key="1">
    <source>
        <dbReference type="SAM" id="MobiDB-lite"/>
    </source>
</evidence>